<dbReference type="InterPro" id="IPR006675">
    <property type="entry name" value="HDIG_dom"/>
</dbReference>
<evidence type="ECO:0000313" key="4">
    <source>
        <dbReference type="EMBL" id="MCD1654708.1"/>
    </source>
</evidence>
<dbReference type="AlphaFoldDB" id="A0AAE3EJ33"/>
<evidence type="ECO:0000256" key="1">
    <source>
        <dbReference type="SAM" id="MobiDB-lite"/>
    </source>
</evidence>
<evidence type="ECO:0000256" key="2">
    <source>
        <dbReference type="SAM" id="Phobius"/>
    </source>
</evidence>
<keyword evidence="2" id="KW-1133">Transmembrane helix</keyword>
<feature type="transmembrane region" description="Helical" evidence="2">
    <location>
        <begin position="317"/>
        <end position="336"/>
    </location>
</feature>
<dbReference type="InterPro" id="IPR003607">
    <property type="entry name" value="HD/PDEase_dom"/>
</dbReference>
<sequence>MNKKKNSLFAHLISLAVQTIRAKLALLILFSSVFAILAFATYFSFLEMNGFRQVNLLDFEVGKVAERDVTTSREISFVDENATRIRREARQKLITAVFRYDNALSASMQNNFSSFALFLTQSFNEYRQFDQFMLNLQQEYPGILEQKEAKKLFSAQNRDDVLLTARSLFKQLVNEGVTAFPDAGMERFNELEVEVVRSRNDRVERQEVPIKTLLTRDGLRSYVVKSLSLMQKKTELADLIMPLFLPFVSENLVYQADESEAKLEAAIRQVQPVLVVLQKGQKIIKRGFIITDESFRQLHALANSGVYIDIRQFSGSLLFLLLTIFLSFYMFFTALPQELAEFRTIVLLCVFFSLNYLIVLIAGRIHFFSLPLDMVMIIPSAMIAMLVTILINQRVAVLFSVILACGSLIASNFTLAPALFSLFSGISGIAVMRVSGKRIDLVKSACILAVLNPLLVVFLSVVFPSSSRDAWTPVFGSSINGFMSGIFVLGFLPIIESLLNTSSSFRLMEFSDLNSPIMKKMLLSVSGTYNHSIMVATLAESACREIGADPLIARVGAYYHDIGKMDQSEYFVENQTDYNKHLDINPRLSATVIRSHVKQGIEKARQLRLPREIIDIISEHHGNSLITYFYNEAKKLDDSVDPEDFTYPGNPPKTKESAVVMLADVVEAACRTLDKPSVPRLEKFIGELISQKINAHQLDSSELTFRDIGIITRTFVNILAGYYHSRIEYPNQKDPDAQEQKIKDLIGKGKRNE</sequence>
<dbReference type="InterPro" id="IPR011621">
    <property type="entry name" value="Metal-dep_PHydrolase_7TM_intra"/>
</dbReference>
<feature type="domain" description="HD" evidence="3">
    <location>
        <begin position="528"/>
        <end position="669"/>
    </location>
</feature>
<feature type="transmembrane region" description="Helical" evidence="2">
    <location>
        <begin position="475"/>
        <end position="499"/>
    </location>
</feature>
<feature type="region of interest" description="Disordered" evidence="1">
    <location>
        <begin position="731"/>
        <end position="753"/>
    </location>
</feature>
<dbReference type="Pfam" id="PF07698">
    <property type="entry name" value="7TM-7TMR_HD"/>
    <property type="match status" value="1"/>
</dbReference>
<dbReference type="Pfam" id="PF01966">
    <property type="entry name" value="HD"/>
    <property type="match status" value="1"/>
</dbReference>
<comment type="caution">
    <text evidence="4">The sequence shown here is derived from an EMBL/GenBank/DDBJ whole genome shotgun (WGS) entry which is preliminary data.</text>
</comment>
<feature type="transmembrane region" description="Helical" evidence="2">
    <location>
        <begin position="441"/>
        <end position="463"/>
    </location>
</feature>
<keyword evidence="5" id="KW-1185">Reference proteome</keyword>
<dbReference type="Proteomes" id="UP001198163">
    <property type="component" value="Unassembled WGS sequence"/>
</dbReference>
<feature type="transmembrane region" description="Helical" evidence="2">
    <location>
        <begin position="26"/>
        <end position="46"/>
    </location>
</feature>
<feature type="transmembrane region" description="Helical" evidence="2">
    <location>
        <begin position="342"/>
        <end position="362"/>
    </location>
</feature>
<dbReference type="SMART" id="SM00471">
    <property type="entry name" value="HDc"/>
    <property type="match status" value="1"/>
</dbReference>
<keyword evidence="2" id="KW-0812">Transmembrane</keyword>
<dbReference type="PROSITE" id="PS51831">
    <property type="entry name" value="HD"/>
    <property type="match status" value="1"/>
</dbReference>
<gene>
    <name evidence="4" type="ORF">K7J14_08315</name>
</gene>
<dbReference type="InterPro" id="IPR006674">
    <property type="entry name" value="HD_domain"/>
</dbReference>
<protein>
    <submittedName>
        <fullName evidence="4">HDIG domain-containing protein</fullName>
    </submittedName>
</protein>
<dbReference type="EMBL" id="JAINWA010000003">
    <property type="protein sequence ID" value="MCD1654708.1"/>
    <property type="molecule type" value="Genomic_DNA"/>
</dbReference>
<keyword evidence="2" id="KW-0472">Membrane</keyword>
<accession>A0AAE3EJ33</accession>
<dbReference type="PANTHER" id="PTHR36442:SF1">
    <property type="entry name" value="CYCLIC-DI-AMP PHOSPHODIESTERASE PGPH"/>
    <property type="match status" value="1"/>
</dbReference>
<proteinExistence type="predicted"/>
<feature type="transmembrane region" description="Helical" evidence="2">
    <location>
        <begin position="397"/>
        <end position="420"/>
    </location>
</feature>
<dbReference type="InterPro" id="IPR011624">
    <property type="entry name" value="Metal-dep_PHydrolase_7TM_extra"/>
</dbReference>
<evidence type="ECO:0000259" key="3">
    <source>
        <dbReference type="PROSITE" id="PS51831"/>
    </source>
</evidence>
<dbReference type="Pfam" id="PF07697">
    <property type="entry name" value="7TMR-HDED"/>
    <property type="match status" value="1"/>
</dbReference>
<dbReference type="SUPFAM" id="SSF109604">
    <property type="entry name" value="HD-domain/PDEase-like"/>
    <property type="match status" value="1"/>
</dbReference>
<organism evidence="4 5">
    <name type="scientific">Teretinema zuelzerae</name>
    <dbReference type="NCBI Taxonomy" id="156"/>
    <lineage>
        <taxon>Bacteria</taxon>
        <taxon>Pseudomonadati</taxon>
        <taxon>Spirochaetota</taxon>
        <taxon>Spirochaetia</taxon>
        <taxon>Spirochaetales</taxon>
        <taxon>Treponemataceae</taxon>
        <taxon>Teretinema</taxon>
    </lineage>
</organism>
<evidence type="ECO:0000313" key="5">
    <source>
        <dbReference type="Proteomes" id="UP001198163"/>
    </source>
</evidence>
<reference evidence="4" key="1">
    <citation type="submission" date="2021-08" db="EMBL/GenBank/DDBJ databases">
        <title>Comparative analyses of Brucepasteria parasyntrophica and Teretinema zuelzerae.</title>
        <authorList>
            <person name="Song Y."/>
            <person name="Brune A."/>
        </authorList>
    </citation>
    <scope>NUCLEOTIDE SEQUENCE</scope>
    <source>
        <strain evidence="4">DSM 1903</strain>
    </source>
</reference>
<dbReference type="RefSeq" id="WP_230755199.1">
    <property type="nucleotide sequence ID" value="NZ_JAINWA010000003.1"/>
</dbReference>
<dbReference type="InterPro" id="IPR052722">
    <property type="entry name" value="PgpH_phosphodiesterase"/>
</dbReference>
<dbReference type="Gene3D" id="1.10.3210.10">
    <property type="entry name" value="Hypothetical protein af1432"/>
    <property type="match status" value="1"/>
</dbReference>
<dbReference type="PANTHER" id="PTHR36442">
    <property type="entry name" value="CYCLIC-DI-AMP PHOSPHODIESTERASE PGPH"/>
    <property type="match status" value="1"/>
</dbReference>
<name>A0AAE3EJ33_9SPIR</name>
<dbReference type="NCBIfam" id="TIGR00277">
    <property type="entry name" value="HDIG"/>
    <property type="match status" value="1"/>
</dbReference>
<dbReference type="CDD" id="cd00077">
    <property type="entry name" value="HDc"/>
    <property type="match status" value="1"/>
</dbReference>